<accession>K0JLK4</accession>
<dbReference type="EMBL" id="HE793032">
    <property type="protein sequence ID" value="CCG57987.1"/>
    <property type="molecule type" value="Genomic_DNA"/>
</dbReference>
<protein>
    <submittedName>
        <fullName evidence="1">Unclassified</fullName>
    </submittedName>
</protein>
<gene>
    <name evidence="1" type="ORF">WESB_2525</name>
</gene>
<dbReference type="Proteomes" id="UP000003759">
    <property type="component" value="Chromosome"/>
</dbReference>
<dbReference type="PATRIC" id="fig|1161918.5.peg.2087"/>
<proteinExistence type="predicted"/>
<dbReference type="AlphaFoldDB" id="K0JLK4"/>
<evidence type="ECO:0000313" key="2">
    <source>
        <dbReference type="Proteomes" id="UP000003759"/>
    </source>
</evidence>
<dbReference type="HOGENOM" id="CLU_2567115_0_0_12"/>
<reference evidence="1 2" key="1">
    <citation type="journal article" date="2012" name="BMC Genomics">
        <title>Comparative genomics of Brachyspira pilosicoli strains: genome rearrangements, reductions and correlation of genetic compliment with phenotypic diversity.</title>
        <authorList>
            <person name="Mappley L.J."/>
            <person name="Black M.L."/>
            <person name="Abuoun M."/>
            <person name="Darby A.C."/>
            <person name="Woodward M.J."/>
            <person name="Parkhill J."/>
            <person name="Turner A.K."/>
            <person name="Bellgard M.I."/>
            <person name="La T."/>
            <person name="Phillips N.D."/>
            <person name="La Ragione R.M."/>
            <person name="Hampson D.J."/>
        </authorList>
    </citation>
    <scope>NUCLEOTIDE SEQUENCE [LARGE SCALE GENOMIC DNA]</scope>
    <source>
        <strain evidence="1">WesB</strain>
    </source>
</reference>
<dbReference type="RefSeq" id="WP_014934038.1">
    <property type="nucleotide sequence ID" value="NC_018604.1"/>
</dbReference>
<name>K0JLK4_BRAPL</name>
<organism evidence="1 2">
    <name type="scientific">Brachyspira pilosicoli WesB</name>
    <dbReference type="NCBI Taxonomy" id="1161918"/>
    <lineage>
        <taxon>Bacteria</taxon>
        <taxon>Pseudomonadati</taxon>
        <taxon>Spirochaetota</taxon>
        <taxon>Spirochaetia</taxon>
        <taxon>Brachyspirales</taxon>
        <taxon>Brachyspiraceae</taxon>
        <taxon>Brachyspira</taxon>
    </lineage>
</organism>
<sequence>MIWYEKLKTFDFNHVKNIAYKCRTNKKIATELNITLGQLIYIRYNNYLISDKGIRELAVQFALAIEEGILQYKKDKLKNDI</sequence>
<dbReference type="KEGG" id="bpw:WESB_2525"/>
<evidence type="ECO:0000313" key="1">
    <source>
        <dbReference type="EMBL" id="CCG57987.1"/>
    </source>
</evidence>